<evidence type="ECO:0000313" key="3">
    <source>
        <dbReference type="EMBL" id="RRJ33686.1"/>
    </source>
</evidence>
<organism evidence="3 4">
    <name type="scientific">Halocatena pleomorpha</name>
    <dbReference type="NCBI Taxonomy" id="1785090"/>
    <lineage>
        <taxon>Archaea</taxon>
        <taxon>Methanobacteriati</taxon>
        <taxon>Methanobacteriota</taxon>
        <taxon>Stenosarchaea group</taxon>
        <taxon>Halobacteria</taxon>
        <taxon>Halobacteriales</taxon>
        <taxon>Natronomonadaceae</taxon>
        <taxon>Halocatena</taxon>
    </lineage>
</organism>
<dbReference type="InterPro" id="IPR006059">
    <property type="entry name" value="SBP"/>
</dbReference>
<comment type="similarity">
    <text evidence="1">Belongs to the bacterial solute-binding protein 1 family.</text>
</comment>
<dbReference type="Pfam" id="PF01547">
    <property type="entry name" value="SBP_bac_1"/>
    <property type="match status" value="1"/>
</dbReference>
<keyword evidence="2" id="KW-0813">Transport</keyword>
<dbReference type="PANTHER" id="PTHR43649:SF29">
    <property type="entry name" value="OSMOPROTECTIVE COMPOUNDS-BINDING PROTEIN GGTB"/>
    <property type="match status" value="1"/>
</dbReference>
<protein>
    <submittedName>
        <fullName evidence="3">Carbohydrate ABC transporter substrate-binding protein</fullName>
    </submittedName>
</protein>
<name>A0A3P3RJH3_9EURY</name>
<gene>
    <name evidence="3" type="ORF">EIK79_02515</name>
</gene>
<dbReference type="Gene3D" id="3.40.190.10">
    <property type="entry name" value="Periplasmic binding protein-like II"/>
    <property type="match status" value="2"/>
</dbReference>
<proteinExistence type="inferred from homology"/>
<dbReference type="OrthoDB" id="18176at2157"/>
<dbReference type="InterPro" id="IPR050490">
    <property type="entry name" value="Bact_solute-bd_prot1"/>
</dbReference>
<evidence type="ECO:0000256" key="2">
    <source>
        <dbReference type="ARBA" id="ARBA00022448"/>
    </source>
</evidence>
<dbReference type="EMBL" id="RRCH01000003">
    <property type="protein sequence ID" value="RRJ33686.1"/>
    <property type="molecule type" value="Genomic_DNA"/>
</dbReference>
<sequence>MSTDIDHVNDPDRRRYLKALAAIGAVGTTGIAGCLDEGNSSNGNKGGTLEVVHGWNSGDGKAAMEALKKAFDEEYPDVSTDYNGAGGDANSNLNTVIANRLQNNDLMGAFANWPGKHLERYKGALMNVEKDVWEEAGFKDTIHKATIEQCTFNDKMPAVPIGSHRMNNLFYNVQVFEEAGVDPKSLDSVDALISALKTIGQNTDAVPMTQAMSGPWTNLQLFAQILLSQSGVKAYTNFIDGNPDGKAIRSALKATKTILQNHIPDNASTLSMTEANEKIVNGSAGCVHQGNWLYGAYRKNDQVNYQKDWDWIPFPGTEGVYVFHLDSFVAPANNPTPKLTKQWLRFVGSKKAQITFNKNKGSVPLRTDVDPSKLPKYLQQMYEDLRSAKQLPPTIAHGLAVTPQTLTACEEAFRVNFMGPYKVEAAASDLESAVSN</sequence>
<dbReference type="PANTHER" id="PTHR43649">
    <property type="entry name" value="ARABINOSE-BINDING PROTEIN-RELATED"/>
    <property type="match status" value="1"/>
</dbReference>
<reference evidence="3 4" key="1">
    <citation type="submission" date="2018-11" db="EMBL/GenBank/DDBJ databases">
        <title>Taxonoimc description of Halomarina strain SPP-AMP-1.</title>
        <authorList>
            <person name="Pal Y."/>
            <person name="Srinivasana K."/>
            <person name="Verma A."/>
            <person name="Kumar P."/>
        </authorList>
    </citation>
    <scope>NUCLEOTIDE SEQUENCE [LARGE SCALE GENOMIC DNA]</scope>
    <source>
        <strain evidence="3 4">SPP-AMP-1</strain>
    </source>
</reference>
<keyword evidence="4" id="KW-1185">Reference proteome</keyword>
<dbReference type="AlphaFoldDB" id="A0A3P3RJH3"/>
<dbReference type="RefSeq" id="WP_124953553.1">
    <property type="nucleotide sequence ID" value="NZ_RRCH01000003.1"/>
</dbReference>
<evidence type="ECO:0000256" key="1">
    <source>
        <dbReference type="ARBA" id="ARBA00008520"/>
    </source>
</evidence>
<accession>A0A3P3RJH3</accession>
<comment type="caution">
    <text evidence="3">The sequence shown here is derived from an EMBL/GenBank/DDBJ whole genome shotgun (WGS) entry which is preliminary data.</text>
</comment>
<evidence type="ECO:0000313" key="4">
    <source>
        <dbReference type="Proteomes" id="UP000282322"/>
    </source>
</evidence>
<dbReference type="Proteomes" id="UP000282322">
    <property type="component" value="Unassembled WGS sequence"/>
</dbReference>
<dbReference type="SUPFAM" id="SSF53850">
    <property type="entry name" value="Periplasmic binding protein-like II"/>
    <property type="match status" value="1"/>
</dbReference>